<name>A0ABP8MDN2_9BACT</name>
<organism evidence="2 3">
    <name type="scientific">Novipirellula rosea</name>
    <dbReference type="NCBI Taxonomy" id="1031540"/>
    <lineage>
        <taxon>Bacteria</taxon>
        <taxon>Pseudomonadati</taxon>
        <taxon>Planctomycetota</taxon>
        <taxon>Planctomycetia</taxon>
        <taxon>Pirellulales</taxon>
        <taxon>Pirellulaceae</taxon>
        <taxon>Novipirellula</taxon>
    </lineage>
</organism>
<accession>A0ABP8MDN2</accession>
<comment type="caution">
    <text evidence="2">The sequence shown here is derived from an EMBL/GenBank/DDBJ whole genome shotgun (WGS) entry which is preliminary data.</text>
</comment>
<feature type="region of interest" description="Disordered" evidence="1">
    <location>
        <begin position="66"/>
        <end position="94"/>
    </location>
</feature>
<evidence type="ECO:0000256" key="1">
    <source>
        <dbReference type="SAM" id="MobiDB-lite"/>
    </source>
</evidence>
<reference evidence="3" key="1">
    <citation type="journal article" date="2019" name="Int. J. Syst. Evol. Microbiol.">
        <title>The Global Catalogue of Microorganisms (GCM) 10K type strain sequencing project: providing services to taxonomists for standard genome sequencing and annotation.</title>
        <authorList>
            <consortium name="The Broad Institute Genomics Platform"/>
            <consortium name="The Broad Institute Genome Sequencing Center for Infectious Disease"/>
            <person name="Wu L."/>
            <person name="Ma J."/>
        </authorList>
    </citation>
    <scope>NUCLEOTIDE SEQUENCE [LARGE SCALE GENOMIC DNA]</scope>
    <source>
        <strain evidence="3">JCM 17759</strain>
    </source>
</reference>
<evidence type="ECO:0000313" key="2">
    <source>
        <dbReference type="EMBL" id="GAA4447419.1"/>
    </source>
</evidence>
<gene>
    <name evidence="2" type="ORF">GCM10023156_09360</name>
</gene>
<protein>
    <recommendedName>
        <fullName evidence="4">Secreted protein</fullName>
    </recommendedName>
</protein>
<sequence>MPTLMLPETSMHTVMWVATRSCSGTRSTWGRAINTTATASITAGNNSTPRSNPANHGREACVWWSKGIRNPVPRRRTDQKPSARGNTNSNNHWG</sequence>
<keyword evidence="3" id="KW-1185">Reference proteome</keyword>
<dbReference type="EMBL" id="BAABGA010000012">
    <property type="protein sequence ID" value="GAA4447419.1"/>
    <property type="molecule type" value="Genomic_DNA"/>
</dbReference>
<proteinExistence type="predicted"/>
<evidence type="ECO:0000313" key="3">
    <source>
        <dbReference type="Proteomes" id="UP001500840"/>
    </source>
</evidence>
<feature type="compositionally biased region" description="Polar residues" evidence="1">
    <location>
        <begin position="84"/>
        <end position="94"/>
    </location>
</feature>
<dbReference type="Proteomes" id="UP001500840">
    <property type="component" value="Unassembled WGS sequence"/>
</dbReference>
<evidence type="ECO:0008006" key="4">
    <source>
        <dbReference type="Google" id="ProtNLM"/>
    </source>
</evidence>